<dbReference type="CDD" id="cd04301">
    <property type="entry name" value="NAT_SF"/>
    <property type="match status" value="1"/>
</dbReference>
<feature type="domain" description="N-acetyltransferase" evidence="2">
    <location>
        <begin position="49"/>
        <end position="185"/>
    </location>
</feature>
<dbReference type="AlphaFoldDB" id="A0A0M0LQS2"/>
<gene>
    <name evidence="3" type="ORF">Ctob_012133</name>
</gene>
<protein>
    <recommendedName>
        <fullName evidence="2">N-acetyltransferase domain-containing protein</fullName>
    </recommendedName>
</protein>
<dbReference type="Pfam" id="PF00583">
    <property type="entry name" value="Acetyltransf_1"/>
    <property type="match status" value="1"/>
</dbReference>
<sequence>MNVRNEHEMSARRADYIAWTAGNSERRTLPDGFEIGPSASIEELGDVLGALRKLKHDRNFIAKIFESRDKQLFPRDLLVATVPTRKGGRRPVGVVRRSLRFNQKKRTTDLSIDFVWVMPDYRSCGMGRQLMGAALVSGKPKDVYLQIAGSEANKAALGLYTSLGFVWEQHEETAKEKTEMILVAALAEAAVSKLAARCTATGVASLPAPPPPAYVAARLVAVRLIVEMGRRVVVRLTPITPPPTAAEPTGVATPDVGAPPSNSAQLWRCGDKIRLSAG</sequence>
<dbReference type="OrthoDB" id="41532at2759"/>
<dbReference type="Gene3D" id="3.40.630.30">
    <property type="match status" value="1"/>
</dbReference>
<name>A0A0M0LQS2_9EUKA</name>
<dbReference type="SUPFAM" id="SSF55729">
    <property type="entry name" value="Acyl-CoA N-acyltransferases (Nat)"/>
    <property type="match status" value="1"/>
</dbReference>
<evidence type="ECO:0000259" key="2">
    <source>
        <dbReference type="PROSITE" id="PS51186"/>
    </source>
</evidence>
<evidence type="ECO:0000256" key="1">
    <source>
        <dbReference type="SAM" id="MobiDB-lite"/>
    </source>
</evidence>
<dbReference type="InterPro" id="IPR000182">
    <property type="entry name" value="GNAT_dom"/>
</dbReference>
<reference evidence="4" key="1">
    <citation type="journal article" date="2015" name="PLoS Genet.">
        <title>Genome Sequence and Transcriptome Analyses of Chrysochromulina tobin: Metabolic Tools for Enhanced Algal Fitness in the Prominent Order Prymnesiales (Haptophyceae).</title>
        <authorList>
            <person name="Hovde B.T."/>
            <person name="Deodato C.R."/>
            <person name="Hunsperger H.M."/>
            <person name="Ryken S.A."/>
            <person name="Yost W."/>
            <person name="Jha R.K."/>
            <person name="Patterson J."/>
            <person name="Monnat R.J. Jr."/>
            <person name="Barlow S.B."/>
            <person name="Starkenburg S.R."/>
            <person name="Cattolico R.A."/>
        </authorList>
    </citation>
    <scope>NUCLEOTIDE SEQUENCE</scope>
    <source>
        <strain evidence="4">CCMP291</strain>
    </source>
</reference>
<organism evidence="3 4">
    <name type="scientific">Chrysochromulina tobinii</name>
    <dbReference type="NCBI Taxonomy" id="1460289"/>
    <lineage>
        <taxon>Eukaryota</taxon>
        <taxon>Haptista</taxon>
        <taxon>Haptophyta</taxon>
        <taxon>Prymnesiophyceae</taxon>
        <taxon>Prymnesiales</taxon>
        <taxon>Chrysochromulinaceae</taxon>
        <taxon>Chrysochromulina</taxon>
    </lineage>
</organism>
<comment type="caution">
    <text evidence="3">The sequence shown here is derived from an EMBL/GenBank/DDBJ whole genome shotgun (WGS) entry which is preliminary data.</text>
</comment>
<dbReference type="GO" id="GO:0016747">
    <property type="term" value="F:acyltransferase activity, transferring groups other than amino-acyl groups"/>
    <property type="evidence" value="ECO:0007669"/>
    <property type="project" value="InterPro"/>
</dbReference>
<feature type="region of interest" description="Disordered" evidence="1">
    <location>
        <begin position="243"/>
        <end position="263"/>
    </location>
</feature>
<evidence type="ECO:0000313" key="4">
    <source>
        <dbReference type="Proteomes" id="UP000037460"/>
    </source>
</evidence>
<evidence type="ECO:0000313" key="3">
    <source>
        <dbReference type="EMBL" id="KOO53073.1"/>
    </source>
</evidence>
<accession>A0A0M0LQS2</accession>
<dbReference type="Proteomes" id="UP000037460">
    <property type="component" value="Unassembled WGS sequence"/>
</dbReference>
<proteinExistence type="predicted"/>
<dbReference type="InterPro" id="IPR016181">
    <property type="entry name" value="Acyl_CoA_acyltransferase"/>
</dbReference>
<dbReference type="EMBL" id="JWZX01000392">
    <property type="protein sequence ID" value="KOO53073.1"/>
    <property type="molecule type" value="Genomic_DNA"/>
</dbReference>
<keyword evidence="4" id="KW-1185">Reference proteome</keyword>
<dbReference type="PROSITE" id="PS51186">
    <property type="entry name" value="GNAT"/>
    <property type="match status" value="1"/>
</dbReference>